<proteinExistence type="predicted"/>
<dbReference type="STRING" id="501024.RTCCBAU85039_2141"/>
<evidence type="ECO:0000256" key="1">
    <source>
        <dbReference type="SAM" id="MobiDB-lite"/>
    </source>
</evidence>
<reference evidence="3 5" key="1">
    <citation type="submission" date="2016-10" db="EMBL/GenBank/DDBJ databases">
        <authorList>
            <person name="Varghese N."/>
            <person name="Submissions S."/>
        </authorList>
    </citation>
    <scope>NUCLEOTIDE SEQUENCE [LARGE SCALE GENOMIC DNA]</scope>
    <source>
        <strain evidence="3 5">CGMCC 1.7071</strain>
    </source>
</reference>
<evidence type="ECO:0000313" key="3">
    <source>
        <dbReference type="EMBL" id="SEN76565.1"/>
    </source>
</evidence>
<dbReference type="AlphaFoldDB" id="A0A1H8J7W8"/>
<dbReference type="EMBL" id="FOCV01000007">
    <property type="protein sequence ID" value="SEN76565.1"/>
    <property type="molecule type" value="Genomic_DNA"/>
</dbReference>
<organism evidence="2 4">
    <name type="scientific">Rhizobium tibeticum</name>
    <dbReference type="NCBI Taxonomy" id="501024"/>
    <lineage>
        <taxon>Bacteria</taxon>
        <taxon>Pseudomonadati</taxon>
        <taxon>Pseudomonadota</taxon>
        <taxon>Alphaproteobacteria</taxon>
        <taxon>Hyphomicrobiales</taxon>
        <taxon>Rhizobiaceae</taxon>
        <taxon>Rhizobium/Agrobacterium group</taxon>
        <taxon>Rhizobium</taxon>
    </lineage>
</organism>
<name>A0A1H8J7W8_9HYPH</name>
<reference evidence="4" key="3">
    <citation type="submission" date="2016-10" db="EMBL/GenBank/DDBJ databases">
        <authorList>
            <person name="Wibberg D."/>
        </authorList>
    </citation>
    <scope>NUCLEOTIDE SEQUENCE [LARGE SCALE GENOMIC DNA]</scope>
</reference>
<protein>
    <submittedName>
        <fullName evidence="2">Uncharacterized protein</fullName>
    </submittedName>
</protein>
<keyword evidence="5" id="KW-1185">Reference proteome</keyword>
<feature type="region of interest" description="Disordered" evidence="1">
    <location>
        <begin position="77"/>
        <end position="106"/>
    </location>
</feature>
<dbReference type="EMBL" id="FNXB01000009">
    <property type="protein sequence ID" value="SEH75230.1"/>
    <property type="molecule type" value="Genomic_DNA"/>
</dbReference>
<evidence type="ECO:0000313" key="5">
    <source>
        <dbReference type="Proteomes" id="UP000198939"/>
    </source>
</evidence>
<dbReference type="OrthoDB" id="8402412at2"/>
<gene>
    <name evidence="2" type="ORF">RTCCBAU85039_2141</name>
    <name evidence="3" type="ORF">SAMN05216228_1007135</name>
</gene>
<dbReference type="Proteomes" id="UP000183063">
    <property type="component" value="Unassembled WGS sequence"/>
</dbReference>
<evidence type="ECO:0000313" key="2">
    <source>
        <dbReference type="EMBL" id="SEH75230.1"/>
    </source>
</evidence>
<accession>A0A1H8J7W8</accession>
<evidence type="ECO:0000313" key="4">
    <source>
        <dbReference type="Proteomes" id="UP000183063"/>
    </source>
</evidence>
<reference evidence="2" key="2">
    <citation type="submission" date="2016-10" db="EMBL/GenBank/DDBJ databases">
        <authorList>
            <person name="de Groot N.N."/>
        </authorList>
    </citation>
    <scope>NUCLEOTIDE SEQUENCE [LARGE SCALE GENOMIC DNA]</scope>
    <source>
        <strain evidence="2">CCBAU85039</strain>
    </source>
</reference>
<sequence>MAITDVTVHPKEGSFVVIFTEQSGNSISVTLYAAASPGLTNDNAITRARALLTTTLQSSQADGARGKDAALLEEELEEGLEDTFPASDPVSVTGSSISGHDPKVGH</sequence>
<dbReference type="Proteomes" id="UP000198939">
    <property type="component" value="Unassembled WGS sequence"/>
</dbReference>
<dbReference type="RefSeq" id="WP_072374354.1">
    <property type="nucleotide sequence ID" value="NZ_FNXB01000009.1"/>
</dbReference>